<dbReference type="CDD" id="cd00354">
    <property type="entry name" value="FBPase"/>
    <property type="match status" value="1"/>
</dbReference>
<evidence type="ECO:0000256" key="7">
    <source>
        <dbReference type="ARBA" id="ARBA00024331"/>
    </source>
</evidence>
<sequence length="477" mass="53344">MLDIEDEVATKKQNWIACNNLIIDRRWVSLTCLLLRCFLSLGQNVIDAFHVERHHIHHRHRYHLDRVSSTASSLTAISFRQYIDDENRKGTIDSDLRDVMVSVARSCAEISYRLTTHALDNTEGSISTVNVQGEKQKEMDLIANDIFIRNLRPFVAAMASEEEENVIFGHKNLDLYVNDAGVDENNSYSDDSNNNADRSSEKNEEDARFYEIAFDPLDGSSNLDVNLPTGSIFGIAPYTCEHNEQATTTEREETRPFSKPGSSLVAAGYALYSSSTELVISFGNDVVGFTLDPNRLQQSPFSKISMTASAVTDEEDDDDENCDVVVLAEDAFLLSRERIICPTYGPYYSLNEARENDWSDPMKQWIKHAKLGQTTTGTRYSSRYVCSLCADFHRTLLLGGWAGNPRKHLRLLYEAAPLAFLVKAAGGKGSDGTMDLLDIPPVGLHDRVCVFLGSKCDINDLLSYGDVRQVVSKTYTA</sequence>
<dbReference type="Pfam" id="PF00316">
    <property type="entry name" value="FBPase"/>
    <property type="match status" value="2"/>
</dbReference>
<evidence type="ECO:0000256" key="8">
    <source>
        <dbReference type="RuleBase" id="RU000508"/>
    </source>
</evidence>
<protein>
    <recommendedName>
        <fullName evidence="3">fructose-bisphosphatase</fullName>
        <ecNumber evidence="3">3.1.3.11</ecNumber>
    </recommendedName>
</protein>
<evidence type="ECO:0000256" key="3">
    <source>
        <dbReference type="ARBA" id="ARBA00013093"/>
    </source>
</evidence>
<keyword evidence="5 8" id="KW-0378">Hydrolase</keyword>
<dbReference type="SUPFAM" id="SSF56655">
    <property type="entry name" value="Carbohydrate phosphatase"/>
    <property type="match status" value="2"/>
</dbReference>
<dbReference type="GO" id="GO:0005737">
    <property type="term" value="C:cytoplasm"/>
    <property type="evidence" value="ECO:0007669"/>
    <property type="project" value="TreeGrafter"/>
</dbReference>
<evidence type="ECO:0000256" key="4">
    <source>
        <dbReference type="ARBA" id="ARBA00022490"/>
    </source>
</evidence>
<evidence type="ECO:0000313" key="12">
    <source>
        <dbReference type="EMBL" id="OEU16013.1"/>
    </source>
</evidence>
<dbReference type="GO" id="GO:0042132">
    <property type="term" value="F:fructose 1,6-bisphosphate 1-phosphatase activity"/>
    <property type="evidence" value="ECO:0007669"/>
    <property type="project" value="UniProtKB-EC"/>
</dbReference>
<evidence type="ECO:0000259" key="10">
    <source>
        <dbReference type="Pfam" id="PF00316"/>
    </source>
</evidence>
<evidence type="ECO:0000256" key="1">
    <source>
        <dbReference type="ARBA" id="ARBA00001273"/>
    </source>
</evidence>
<evidence type="ECO:0000256" key="9">
    <source>
        <dbReference type="SAM" id="MobiDB-lite"/>
    </source>
</evidence>
<reference evidence="12 13" key="1">
    <citation type="submission" date="2016-09" db="EMBL/GenBank/DDBJ databases">
        <title>Extensive genetic diversity and differential bi-allelic expression allows diatom success in the polar Southern Ocean.</title>
        <authorList>
            <consortium name="DOE Joint Genome Institute"/>
            <person name="Mock T."/>
            <person name="Otillar R.P."/>
            <person name="Strauss J."/>
            <person name="Dupont C."/>
            <person name="Frickenhaus S."/>
            <person name="Maumus F."/>
            <person name="Mcmullan M."/>
            <person name="Sanges R."/>
            <person name="Schmutz J."/>
            <person name="Toseland A."/>
            <person name="Valas R."/>
            <person name="Veluchamy A."/>
            <person name="Ward B.J."/>
            <person name="Allen A."/>
            <person name="Barry K."/>
            <person name="Falciatore A."/>
            <person name="Ferrante M."/>
            <person name="Fortunato A.E."/>
            <person name="Gloeckner G."/>
            <person name="Gruber A."/>
            <person name="Hipkin R."/>
            <person name="Janech M."/>
            <person name="Kroth P."/>
            <person name="Leese F."/>
            <person name="Lindquist E."/>
            <person name="Lyon B.R."/>
            <person name="Martin J."/>
            <person name="Mayer C."/>
            <person name="Parker M."/>
            <person name="Quesneville H."/>
            <person name="Raymond J."/>
            <person name="Uhlig C."/>
            <person name="Valentin K.U."/>
            <person name="Worden A.Z."/>
            <person name="Armbrust E.V."/>
            <person name="Bowler C."/>
            <person name="Green B."/>
            <person name="Moulton V."/>
            <person name="Van Oosterhout C."/>
            <person name="Grigoriev I."/>
        </authorList>
    </citation>
    <scope>NUCLEOTIDE SEQUENCE [LARGE SCALE GENOMIC DNA]</scope>
    <source>
        <strain evidence="12 13">CCMP1102</strain>
    </source>
</reference>
<feature type="region of interest" description="Disordered" evidence="9">
    <location>
        <begin position="184"/>
        <end position="204"/>
    </location>
</feature>
<dbReference type="InterPro" id="IPR033391">
    <property type="entry name" value="FBPase_N"/>
</dbReference>
<dbReference type="InterPro" id="IPR028343">
    <property type="entry name" value="FBPtase"/>
</dbReference>
<comment type="similarity">
    <text evidence="2 8">Belongs to the FBPase class 1 family.</text>
</comment>
<dbReference type="InterPro" id="IPR000146">
    <property type="entry name" value="FBPase_class-1"/>
</dbReference>
<dbReference type="InterPro" id="IPR044015">
    <property type="entry name" value="FBPase_C_dom"/>
</dbReference>
<evidence type="ECO:0000259" key="11">
    <source>
        <dbReference type="Pfam" id="PF18913"/>
    </source>
</evidence>
<dbReference type="HAMAP" id="MF_01855">
    <property type="entry name" value="FBPase_class1"/>
    <property type="match status" value="1"/>
</dbReference>
<dbReference type="PRINTS" id="PR00115">
    <property type="entry name" value="F16BPHPHTASE"/>
</dbReference>
<dbReference type="GO" id="GO:0006002">
    <property type="term" value="P:fructose 6-phosphate metabolic process"/>
    <property type="evidence" value="ECO:0007669"/>
    <property type="project" value="TreeGrafter"/>
</dbReference>
<dbReference type="Gene3D" id="3.40.190.80">
    <property type="match status" value="1"/>
</dbReference>
<dbReference type="GO" id="GO:0030388">
    <property type="term" value="P:fructose 1,6-bisphosphate metabolic process"/>
    <property type="evidence" value="ECO:0007669"/>
    <property type="project" value="TreeGrafter"/>
</dbReference>
<dbReference type="GO" id="GO:0006000">
    <property type="term" value="P:fructose metabolic process"/>
    <property type="evidence" value="ECO:0007669"/>
    <property type="project" value="TreeGrafter"/>
</dbReference>
<dbReference type="GO" id="GO:0005986">
    <property type="term" value="P:sucrose biosynthetic process"/>
    <property type="evidence" value="ECO:0007669"/>
    <property type="project" value="TreeGrafter"/>
</dbReference>
<dbReference type="PANTHER" id="PTHR11556">
    <property type="entry name" value="FRUCTOSE-1,6-BISPHOSPHATASE-RELATED"/>
    <property type="match status" value="1"/>
</dbReference>
<gene>
    <name evidence="12" type="primary">FBP2</name>
    <name evidence="12" type="ORF">FRACYDRAFT_261561</name>
</gene>
<dbReference type="KEGG" id="fcy:FRACYDRAFT_261561"/>
<feature type="domain" description="Fructose-1-6-bisphosphatase class I N-terminal" evidence="10">
    <location>
        <begin position="85"/>
        <end position="168"/>
    </location>
</feature>
<feature type="compositionally biased region" description="Low complexity" evidence="9">
    <location>
        <begin position="184"/>
        <end position="197"/>
    </location>
</feature>
<evidence type="ECO:0000256" key="2">
    <source>
        <dbReference type="ARBA" id="ARBA00010941"/>
    </source>
</evidence>
<dbReference type="GO" id="GO:0006094">
    <property type="term" value="P:gluconeogenesis"/>
    <property type="evidence" value="ECO:0007669"/>
    <property type="project" value="TreeGrafter"/>
</dbReference>
<dbReference type="PIRSF" id="PIRSF500210">
    <property type="entry name" value="FBPtase"/>
    <property type="match status" value="1"/>
</dbReference>
<comment type="catalytic activity">
    <reaction evidence="1">
        <text>beta-D-fructose 1,6-bisphosphate + H2O = beta-D-fructose 6-phosphate + phosphate</text>
        <dbReference type="Rhea" id="RHEA:11064"/>
        <dbReference type="ChEBI" id="CHEBI:15377"/>
        <dbReference type="ChEBI" id="CHEBI:32966"/>
        <dbReference type="ChEBI" id="CHEBI:43474"/>
        <dbReference type="ChEBI" id="CHEBI:57634"/>
        <dbReference type="EC" id="3.1.3.11"/>
    </reaction>
</comment>
<dbReference type="EC" id="3.1.3.11" evidence="3"/>
<accession>A0A1E7FDZ3</accession>
<dbReference type="PANTHER" id="PTHR11556:SF35">
    <property type="entry name" value="SEDOHEPTULOSE-1,7-BISPHOSPHATASE, CHLOROPLASTIC"/>
    <property type="match status" value="1"/>
</dbReference>
<name>A0A1E7FDZ3_9STRA</name>
<organism evidence="12 13">
    <name type="scientific">Fragilariopsis cylindrus CCMP1102</name>
    <dbReference type="NCBI Taxonomy" id="635003"/>
    <lineage>
        <taxon>Eukaryota</taxon>
        <taxon>Sar</taxon>
        <taxon>Stramenopiles</taxon>
        <taxon>Ochrophyta</taxon>
        <taxon>Bacillariophyta</taxon>
        <taxon>Bacillariophyceae</taxon>
        <taxon>Bacillariophycidae</taxon>
        <taxon>Bacillariales</taxon>
        <taxon>Bacillariaceae</taxon>
        <taxon>Fragilariopsis</taxon>
    </lineage>
</organism>
<dbReference type="PIRSF" id="PIRSF000904">
    <property type="entry name" value="FBPtase_SBPase"/>
    <property type="match status" value="1"/>
</dbReference>
<dbReference type="Gene3D" id="3.30.540.10">
    <property type="entry name" value="Fructose-1,6-Bisphosphatase, subunit A, domain 1"/>
    <property type="match status" value="1"/>
</dbReference>
<evidence type="ECO:0000256" key="6">
    <source>
        <dbReference type="ARBA" id="ARBA00023277"/>
    </source>
</evidence>
<dbReference type="Pfam" id="PF18913">
    <property type="entry name" value="FBPase_C"/>
    <property type="match status" value="1"/>
</dbReference>
<keyword evidence="13" id="KW-1185">Reference proteome</keyword>
<dbReference type="InParanoid" id="A0A1E7FDZ3"/>
<feature type="domain" description="Fructose-1-6-bisphosphatase class 1 C-terminal" evidence="11">
    <location>
        <begin position="344"/>
        <end position="463"/>
    </location>
</feature>
<dbReference type="AlphaFoldDB" id="A0A1E7FDZ3"/>
<comment type="pathway">
    <text evidence="7">Carbohydrate biosynthesis.</text>
</comment>
<keyword evidence="6 8" id="KW-0119">Carbohydrate metabolism</keyword>
<feature type="domain" description="Fructose-1-6-bisphosphatase class I N-terminal" evidence="10">
    <location>
        <begin position="208"/>
        <end position="294"/>
    </location>
</feature>
<dbReference type="OrthoDB" id="10256725at2759"/>
<dbReference type="EMBL" id="KV784359">
    <property type="protein sequence ID" value="OEU16013.1"/>
    <property type="molecule type" value="Genomic_DNA"/>
</dbReference>
<keyword evidence="4" id="KW-0963">Cytoplasm</keyword>
<evidence type="ECO:0000256" key="5">
    <source>
        <dbReference type="ARBA" id="ARBA00022801"/>
    </source>
</evidence>
<evidence type="ECO:0000313" key="13">
    <source>
        <dbReference type="Proteomes" id="UP000095751"/>
    </source>
</evidence>
<proteinExistence type="inferred from homology"/>
<dbReference type="Proteomes" id="UP000095751">
    <property type="component" value="Unassembled WGS sequence"/>
</dbReference>